<dbReference type="PRINTS" id="PR01337">
    <property type="entry name" value="TYPE3OMGPROT"/>
</dbReference>
<evidence type="ECO:0000256" key="1">
    <source>
        <dbReference type="ARBA" id="ARBA00004442"/>
    </source>
</evidence>
<comment type="subunit">
    <text evidence="9">The core secretion machinery of the T3SS is composed of approximately 20 different proteins, including cytoplasmic components, a base, an export apparatus and a needle. This subunit is part of the base, which anchors the injectisome in the bacterial cell envelope. Forms a stable homooligomeric complex.</text>
</comment>
<dbReference type="InterPro" id="IPR050810">
    <property type="entry name" value="Bact_Secretion_Sys_Channel"/>
</dbReference>
<dbReference type="PANTHER" id="PTHR30332">
    <property type="entry name" value="PROBABLE GENERAL SECRETION PATHWAY PROTEIN D"/>
    <property type="match status" value="1"/>
</dbReference>
<evidence type="ECO:0000259" key="11">
    <source>
        <dbReference type="Pfam" id="PF00263"/>
    </source>
</evidence>
<comment type="similarity">
    <text evidence="2 9">Belongs to the bacterial secretin family. T3SS SctC subfamily.</text>
</comment>
<dbReference type="AlphaFoldDB" id="A0A6Y1JR35"/>
<protein>
    <recommendedName>
        <fullName evidence="9">Type 3 secretion system secretin</fullName>
        <shortName evidence="9">T3SS secretin</shortName>
    </recommendedName>
</protein>
<comment type="subcellular location">
    <subcellularLocation>
        <location evidence="1 9 10">Cell outer membrane</location>
    </subcellularLocation>
</comment>
<comment type="function">
    <text evidence="9">Component of the type III secretion system (T3SS), also called injectisome, which is used to inject bacterial effector proteins into eukaryotic host cells. Forms a ring-shaped multimeric structure with an apparent central pore in the outer membrane.</text>
</comment>
<accession>A0A6Y1JR35</accession>
<dbReference type="Pfam" id="PF03958">
    <property type="entry name" value="Secretin_N"/>
    <property type="match status" value="1"/>
</dbReference>
<feature type="domain" description="NolW-like" evidence="12">
    <location>
        <begin position="182"/>
        <end position="270"/>
    </location>
</feature>
<dbReference type="PROSITE" id="PS00875">
    <property type="entry name" value="T2SP_D"/>
    <property type="match status" value="1"/>
</dbReference>
<evidence type="ECO:0000256" key="10">
    <source>
        <dbReference type="RuleBase" id="RU004004"/>
    </source>
</evidence>
<dbReference type="EMBL" id="DAAGNY010000003">
    <property type="protein sequence ID" value="HAB3841187.1"/>
    <property type="molecule type" value="Genomic_DNA"/>
</dbReference>
<reference evidence="13" key="2">
    <citation type="submission" date="2019-10" db="EMBL/GenBank/DDBJ databases">
        <authorList>
            <consortium name="NCBI Pathogen Detection Project"/>
        </authorList>
    </citation>
    <scope>NUCLEOTIDE SEQUENCE</scope>
    <source>
        <strain evidence="13">Salmonella enterica</strain>
    </source>
</reference>
<dbReference type="GO" id="GO:0030254">
    <property type="term" value="P:protein secretion by the type III secretion system"/>
    <property type="evidence" value="ECO:0007669"/>
    <property type="project" value="UniProtKB-UniRule"/>
</dbReference>
<dbReference type="PANTHER" id="PTHR30332:SF4">
    <property type="entry name" value="TYPE 3 SECRETION SYSTEM SECRETIN"/>
    <property type="match status" value="1"/>
</dbReference>
<evidence type="ECO:0000313" key="13">
    <source>
        <dbReference type="EMBL" id="HAB3841187.1"/>
    </source>
</evidence>
<name>A0A6Y1JR35_SALDZ</name>
<keyword evidence="4 9" id="KW-0732">Signal</keyword>
<keyword evidence="7 9" id="KW-0472">Membrane</keyword>
<dbReference type="InterPro" id="IPR004846">
    <property type="entry name" value="T2SS/T3SS_dom"/>
</dbReference>
<evidence type="ECO:0000256" key="6">
    <source>
        <dbReference type="ARBA" id="ARBA00023010"/>
    </source>
</evidence>
<feature type="signal peptide" evidence="9">
    <location>
        <begin position="1"/>
        <end position="20"/>
    </location>
</feature>
<dbReference type="GO" id="GO:0009279">
    <property type="term" value="C:cell outer membrane"/>
    <property type="evidence" value="ECO:0007669"/>
    <property type="project" value="UniProtKB-SubCell"/>
</dbReference>
<evidence type="ECO:0000256" key="9">
    <source>
        <dbReference type="HAMAP-Rule" id="MF_02219"/>
    </source>
</evidence>
<evidence type="ECO:0000256" key="2">
    <source>
        <dbReference type="ARBA" id="ARBA00007032"/>
    </source>
</evidence>
<dbReference type="NCBIfam" id="NF011873">
    <property type="entry name" value="PRK15346.1"/>
    <property type="match status" value="1"/>
</dbReference>
<keyword evidence="6 9" id="KW-0811">Translocation</keyword>
<evidence type="ECO:0000256" key="8">
    <source>
        <dbReference type="ARBA" id="ARBA00023237"/>
    </source>
</evidence>
<dbReference type="InterPro" id="IPR004845">
    <property type="entry name" value="T2SS_GspD_CS"/>
</dbReference>
<gene>
    <name evidence="9" type="primary">sctC</name>
    <name evidence="13" type="ORF">GBW00_04020</name>
</gene>
<keyword evidence="5 9" id="KW-0653">Protein transport</keyword>
<feature type="domain" description="Type II/III secretion system secretin-like" evidence="11">
    <location>
        <begin position="334"/>
        <end position="493"/>
    </location>
</feature>
<feature type="chain" id="PRO_5028548197" description="Type 3 secretion system secretin" evidence="9">
    <location>
        <begin position="21"/>
        <end position="500"/>
    </location>
</feature>
<evidence type="ECO:0000256" key="4">
    <source>
        <dbReference type="ARBA" id="ARBA00022729"/>
    </source>
</evidence>
<dbReference type="GO" id="GO:0030257">
    <property type="term" value="C:type III protein secretion system complex"/>
    <property type="evidence" value="ECO:0007669"/>
    <property type="project" value="UniProtKB-UniRule"/>
</dbReference>
<dbReference type="InterPro" id="IPR038591">
    <property type="entry name" value="NolW-like_sf"/>
</dbReference>
<keyword evidence="8 9" id="KW-0998">Cell outer membrane</keyword>
<dbReference type="HAMAP" id="MF_02219">
    <property type="entry name" value="Type_III_secretin"/>
    <property type="match status" value="1"/>
</dbReference>
<sequence precursor="true">MIANRSLILMLLFILSTAKSDELSWKGNDFTLYARQMPLAEVLHLLSENYDTAITISPSITATFSGKISPEPPVDILNNLATQYDLLTWFDGNMLYVYPTSLLKHQVITFNILPTGRFIRFIHYLRSQNVLSSPGCVVKEIAGTSAVEVSGVPSCLTRITQLASVLDNALVKRKDSAVSVNIYTLKYATAMDTQYQYRDQAVVVPGVVSVLREMSKSGVPAASPSDGSPATQALPMFAADPRQNAVIVRDYAANMAGYRKLITELDQRQQMIEISVKIIDVNAGDINQLGIDWGTAVSLGGKKIAFNSGLNDGGTSGFSTVISDTSNFMVRLNALEKSSQAYVLSQPSVVTLNNIQAVLDKNITFYTKLQGEKVAKLESITTGSLLRVTPRLLNDNGMQKIMLNLNIQDGQQSDTQSETNPLPEVQNSEIASQATLLAGQSLLLGGFKQGKQIRSQNKIPLLGDIPVLGHLFRNDTTQVHSVIRLFLIKASVVNNGISHG</sequence>
<dbReference type="InterPro" id="IPR003522">
    <property type="entry name" value="T3SS_OM_pore_YscC"/>
</dbReference>
<evidence type="ECO:0000259" key="12">
    <source>
        <dbReference type="Pfam" id="PF03958"/>
    </source>
</evidence>
<dbReference type="Gene3D" id="3.55.50.30">
    <property type="match status" value="1"/>
</dbReference>
<proteinExistence type="inferred from homology"/>
<keyword evidence="3 9" id="KW-0813">Transport</keyword>
<dbReference type="InterPro" id="IPR005644">
    <property type="entry name" value="NolW-like"/>
</dbReference>
<evidence type="ECO:0000256" key="3">
    <source>
        <dbReference type="ARBA" id="ARBA00022448"/>
    </source>
</evidence>
<dbReference type="GO" id="GO:0015627">
    <property type="term" value="C:type II protein secretion system complex"/>
    <property type="evidence" value="ECO:0007669"/>
    <property type="project" value="TreeGrafter"/>
</dbReference>
<evidence type="ECO:0000256" key="5">
    <source>
        <dbReference type="ARBA" id="ARBA00022927"/>
    </source>
</evidence>
<dbReference type="Pfam" id="PF00263">
    <property type="entry name" value="Secretin"/>
    <property type="match status" value="1"/>
</dbReference>
<dbReference type="Gene3D" id="3.30.1370.120">
    <property type="match status" value="2"/>
</dbReference>
<comment type="caution">
    <text evidence="13">The sequence shown here is derived from an EMBL/GenBank/DDBJ whole genome shotgun (WGS) entry which is preliminary data.</text>
</comment>
<dbReference type="NCBIfam" id="TIGR02516">
    <property type="entry name" value="type_III_yscC"/>
    <property type="match status" value="1"/>
</dbReference>
<organism evidence="13">
    <name type="scientific">Salmonella diarizonae</name>
    <dbReference type="NCBI Taxonomy" id="59204"/>
    <lineage>
        <taxon>Bacteria</taxon>
        <taxon>Pseudomonadati</taxon>
        <taxon>Pseudomonadota</taxon>
        <taxon>Gammaproteobacteria</taxon>
        <taxon>Enterobacterales</taxon>
        <taxon>Enterobacteriaceae</taxon>
        <taxon>Salmonella</taxon>
    </lineage>
</organism>
<reference evidence="13" key="1">
    <citation type="journal article" date="2018" name="Genome Biol.">
        <title>SKESA: strategic k-mer extension for scrupulous assemblies.</title>
        <authorList>
            <person name="Souvorov A."/>
            <person name="Agarwala R."/>
            <person name="Lipman D.J."/>
        </authorList>
    </citation>
    <scope>NUCLEOTIDE SEQUENCE</scope>
    <source>
        <strain evidence="13">Salmonella enterica</strain>
    </source>
</reference>
<evidence type="ECO:0000256" key="7">
    <source>
        <dbReference type="ARBA" id="ARBA00023136"/>
    </source>
</evidence>